<organism evidence="2 3">
    <name type="scientific">Myroides phaeus</name>
    <dbReference type="NCBI Taxonomy" id="702745"/>
    <lineage>
        <taxon>Bacteria</taxon>
        <taxon>Pseudomonadati</taxon>
        <taxon>Bacteroidota</taxon>
        <taxon>Flavobacteriia</taxon>
        <taxon>Flavobacteriales</taxon>
        <taxon>Flavobacteriaceae</taxon>
        <taxon>Myroides</taxon>
    </lineage>
</organism>
<evidence type="ECO:0000256" key="1">
    <source>
        <dbReference type="SAM" id="Phobius"/>
    </source>
</evidence>
<evidence type="ECO:0000313" key="2">
    <source>
        <dbReference type="EMBL" id="SDH72998.1"/>
    </source>
</evidence>
<dbReference type="RefSeq" id="WP_176770741.1">
    <property type="nucleotide sequence ID" value="NZ_CP047050.1"/>
</dbReference>
<dbReference type="AlphaFoldDB" id="A0A1G8ESU5"/>
<sequence length="51" mass="5588">MLKKALSILLIILGIYMIYLGTKANMLPPSITGIGFIIIAALFNLPKEKIN</sequence>
<feature type="transmembrane region" description="Helical" evidence="1">
    <location>
        <begin position="5"/>
        <end position="21"/>
    </location>
</feature>
<proteinExistence type="predicted"/>
<dbReference type="Proteomes" id="UP000243588">
    <property type="component" value="Unassembled WGS sequence"/>
</dbReference>
<keyword evidence="1" id="KW-0812">Transmembrane</keyword>
<protein>
    <submittedName>
        <fullName evidence="2">Uncharacterized protein</fullName>
    </submittedName>
</protein>
<evidence type="ECO:0000313" key="3">
    <source>
        <dbReference type="Proteomes" id="UP000243588"/>
    </source>
</evidence>
<gene>
    <name evidence="2" type="ORF">SAMN05421818_11261</name>
</gene>
<dbReference type="EMBL" id="FNDQ01000012">
    <property type="protein sequence ID" value="SDH72998.1"/>
    <property type="molecule type" value="Genomic_DNA"/>
</dbReference>
<name>A0A1G8ESU5_9FLAO</name>
<keyword evidence="1" id="KW-0472">Membrane</keyword>
<dbReference type="STRING" id="702745.SAMN05421818_11261"/>
<feature type="transmembrane region" description="Helical" evidence="1">
    <location>
        <begin position="27"/>
        <end position="45"/>
    </location>
</feature>
<keyword evidence="3" id="KW-1185">Reference proteome</keyword>
<keyword evidence="1" id="KW-1133">Transmembrane helix</keyword>
<accession>A0A1G8ESU5</accession>
<reference evidence="3" key="1">
    <citation type="submission" date="2016-10" db="EMBL/GenBank/DDBJ databases">
        <authorList>
            <person name="Varghese N."/>
            <person name="Submissions S."/>
        </authorList>
    </citation>
    <scope>NUCLEOTIDE SEQUENCE [LARGE SCALE GENOMIC DNA]</scope>
    <source>
        <strain evidence="3">DSM 23313</strain>
    </source>
</reference>